<dbReference type="GO" id="GO:0016020">
    <property type="term" value="C:membrane"/>
    <property type="evidence" value="ECO:0007669"/>
    <property type="project" value="UniProtKB-SubCell"/>
</dbReference>
<dbReference type="RefSeq" id="XP_037221195.1">
    <property type="nucleotide sequence ID" value="XM_037363274.1"/>
</dbReference>
<evidence type="ECO:0000256" key="1">
    <source>
        <dbReference type="ARBA" id="ARBA00004141"/>
    </source>
</evidence>
<comment type="subcellular location">
    <subcellularLocation>
        <location evidence="1">Membrane</location>
        <topology evidence="1">Multi-pass membrane protein</topology>
    </subcellularLocation>
</comment>
<dbReference type="InterPro" id="IPR036259">
    <property type="entry name" value="MFS_trans_sf"/>
</dbReference>
<feature type="domain" description="Major facilitator superfamily (MFS) profile" evidence="3">
    <location>
        <begin position="1"/>
        <end position="82"/>
    </location>
</feature>
<dbReference type="Proteomes" id="UP000636479">
    <property type="component" value="Unassembled WGS sequence"/>
</dbReference>
<keyword evidence="5" id="KW-1185">Reference proteome</keyword>
<protein>
    <submittedName>
        <fullName evidence="4">MFS general substrate transporter</fullName>
    </submittedName>
</protein>
<evidence type="ECO:0000313" key="4">
    <source>
        <dbReference type="EMBL" id="KAF7304223.1"/>
    </source>
</evidence>
<keyword evidence="2" id="KW-0472">Membrane</keyword>
<accession>A0A8H6SS50</accession>
<evidence type="ECO:0000256" key="2">
    <source>
        <dbReference type="SAM" id="Phobius"/>
    </source>
</evidence>
<keyword evidence="2" id="KW-1133">Transmembrane helix</keyword>
<feature type="transmembrane region" description="Helical" evidence="2">
    <location>
        <begin position="30"/>
        <end position="54"/>
    </location>
</feature>
<name>A0A8H6SS50_9AGAR</name>
<gene>
    <name evidence="4" type="ORF">MIND_00654700</name>
</gene>
<keyword evidence="2" id="KW-0812">Transmembrane</keyword>
<dbReference type="InterPro" id="IPR020846">
    <property type="entry name" value="MFS_dom"/>
</dbReference>
<comment type="caution">
    <text evidence="4">The sequence shown here is derived from an EMBL/GenBank/DDBJ whole genome shotgun (WGS) entry which is preliminary data.</text>
</comment>
<proteinExistence type="predicted"/>
<dbReference type="GO" id="GO:0022857">
    <property type="term" value="F:transmembrane transporter activity"/>
    <property type="evidence" value="ECO:0007669"/>
    <property type="project" value="InterPro"/>
</dbReference>
<dbReference type="Gene3D" id="1.20.1250.20">
    <property type="entry name" value="MFS general substrate transporter like domains"/>
    <property type="match status" value="1"/>
</dbReference>
<dbReference type="SUPFAM" id="SSF103473">
    <property type="entry name" value="MFS general substrate transporter"/>
    <property type="match status" value="1"/>
</dbReference>
<dbReference type="GeneID" id="59345790"/>
<dbReference type="PROSITE" id="PS50850">
    <property type="entry name" value="MFS"/>
    <property type="match status" value="1"/>
</dbReference>
<reference evidence="4" key="1">
    <citation type="submission" date="2020-05" db="EMBL/GenBank/DDBJ databases">
        <title>Mycena genomes resolve the evolution of fungal bioluminescence.</title>
        <authorList>
            <person name="Tsai I.J."/>
        </authorList>
    </citation>
    <scope>NUCLEOTIDE SEQUENCE</scope>
    <source>
        <strain evidence="4">171206Taipei</strain>
    </source>
</reference>
<dbReference type="EMBL" id="JACAZF010000005">
    <property type="protein sequence ID" value="KAF7304223.1"/>
    <property type="molecule type" value="Genomic_DNA"/>
</dbReference>
<dbReference type="AlphaFoldDB" id="A0A8H6SS50"/>
<evidence type="ECO:0000313" key="5">
    <source>
        <dbReference type="Proteomes" id="UP000636479"/>
    </source>
</evidence>
<evidence type="ECO:0000259" key="3">
    <source>
        <dbReference type="PROSITE" id="PS50850"/>
    </source>
</evidence>
<sequence>MGIFFAVVALGGLVAPPISGALLTDGYRWWRAAVFSGVMALAGACVFVLLVFAVRRDARRTLDTDTDTAAGRGDKARGARPR</sequence>
<dbReference type="OrthoDB" id="6499973at2759"/>
<organism evidence="4 5">
    <name type="scientific">Mycena indigotica</name>
    <dbReference type="NCBI Taxonomy" id="2126181"/>
    <lineage>
        <taxon>Eukaryota</taxon>
        <taxon>Fungi</taxon>
        <taxon>Dikarya</taxon>
        <taxon>Basidiomycota</taxon>
        <taxon>Agaricomycotina</taxon>
        <taxon>Agaricomycetes</taxon>
        <taxon>Agaricomycetidae</taxon>
        <taxon>Agaricales</taxon>
        <taxon>Marasmiineae</taxon>
        <taxon>Mycenaceae</taxon>
        <taxon>Mycena</taxon>
    </lineage>
</organism>